<accession>A0A2S8B381</accession>
<dbReference type="RefSeq" id="WP_106000235.1">
    <property type="nucleotide sequence ID" value="NZ_CM009578.1"/>
</dbReference>
<comment type="similarity">
    <text evidence="2">Belongs to the YkuD family.</text>
</comment>
<feature type="active site" description="Proton donor/acceptor" evidence="7">
    <location>
        <position position="322"/>
    </location>
</feature>
<sequence length="459" mass="48553">MVKKSPLFVHPSAALLLPLALLASPALAQTTNVKEDSVVLQPDKVKDDAPVVETMTQANLPDWSVANAKALLGVVQSVGDEGLFAKDYDPDALQAAIDGGDQDQLDRVATDSFLLLATHLRDGRTPNVARKQWFMTDSDAQTEPLIALLTSALTTNTIPAALAGLDPVHPNFVALKAALKTAKTPADANAIRVNMERWRWMPRDLGDHYVVSNVPEYLTRVIHGGTIIATHKAVVGKPSTPTPQLNPMATGIILNPTWTLPRSIIAEGIGATIANNPARARAQGYTWTGSGKSLSVVQQPGANNALGVMKMEMLNPHAIYLHDTPSKGAFAAAARAFSHGCIRTERALHFSGLMAVYFAGRSPEEFGEAVASGKTTKFTFEQPFPVYVAYWTVVPGAKGGVTKLADIYGRDAPVVASFAKPGRAAAVVISPNPPAVVPTVPVAATPTTQVGKLGNGGIY</sequence>
<organism evidence="10 11">
    <name type="scientific">Sphingopyxis lindanitolerans</name>
    <dbReference type="NCBI Taxonomy" id="2054227"/>
    <lineage>
        <taxon>Bacteria</taxon>
        <taxon>Pseudomonadati</taxon>
        <taxon>Pseudomonadota</taxon>
        <taxon>Alphaproteobacteria</taxon>
        <taxon>Sphingomonadales</taxon>
        <taxon>Sphingomonadaceae</taxon>
        <taxon>Sphingopyxis</taxon>
    </lineage>
</organism>
<evidence type="ECO:0000256" key="4">
    <source>
        <dbReference type="ARBA" id="ARBA00022960"/>
    </source>
</evidence>
<dbReference type="GO" id="GO:0009252">
    <property type="term" value="P:peptidoglycan biosynthetic process"/>
    <property type="evidence" value="ECO:0007669"/>
    <property type="project" value="UniProtKB-UniPathway"/>
</dbReference>
<dbReference type="PROSITE" id="PS52029">
    <property type="entry name" value="LD_TPASE"/>
    <property type="match status" value="1"/>
</dbReference>
<dbReference type="GO" id="GO:0016740">
    <property type="term" value="F:transferase activity"/>
    <property type="evidence" value="ECO:0007669"/>
    <property type="project" value="UniProtKB-KW"/>
</dbReference>
<dbReference type="CDD" id="cd16913">
    <property type="entry name" value="YkuD_like"/>
    <property type="match status" value="1"/>
</dbReference>
<comment type="caution">
    <text evidence="10">The sequence shown here is derived from an EMBL/GenBank/DDBJ whole genome shotgun (WGS) entry which is preliminary data.</text>
</comment>
<evidence type="ECO:0000256" key="5">
    <source>
        <dbReference type="ARBA" id="ARBA00022984"/>
    </source>
</evidence>
<proteinExistence type="inferred from homology"/>
<keyword evidence="6 7" id="KW-0961">Cell wall biogenesis/degradation</keyword>
<dbReference type="InterPro" id="IPR052905">
    <property type="entry name" value="LD-transpeptidase_YkuD-like"/>
</dbReference>
<feature type="signal peptide" evidence="8">
    <location>
        <begin position="1"/>
        <end position="28"/>
    </location>
</feature>
<dbReference type="InterPro" id="IPR038063">
    <property type="entry name" value="Transpep_catalytic_dom"/>
</dbReference>
<dbReference type="GO" id="GO:0071555">
    <property type="term" value="P:cell wall organization"/>
    <property type="evidence" value="ECO:0007669"/>
    <property type="project" value="UniProtKB-UniRule"/>
</dbReference>
<dbReference type="PANTHER" id="PTHR41533:SF2">
    <property type="entry name" value="BLR7131 PROTEIN"/>
    <property type="match status" value="1"/>
</dbReference>
<keyword evidence="8" id="KW-0732">Signal</keyword>
<evidence type="ECO:0000256" key="2">
    <source>
        <dbReference type="ARBA" id="ARBA00005992"/>
    </source>
</evidence>
<name>A0A2S8B381_9SPHN</name>
<dbReference type="OrthoDB" id="9778545at2"/>
<keyword evidence="5 7" id="KW-0573">Peptidoglycan synthesis</keyword>
<evidence type="ECO:0000256" key="3">
    <source>
        <dbReference type="ARBA" id="ARBA00022679"/>
    </source>
</evidence>
<evidence type="ECO:0000259" key="9">
    <source>
        <dbReference type="PROSITE" id="PS52029"/>
    </source>
</evidence>
<reference evidence="11" key="1">
    <citation type="submission" date="2017-11" db="EMBL/GenBank/DDBJ databases">
        <title>The complete genome sequence of Sphingopyxis pomeranensis sp. nov. strain WS5A3p.</title>
        <authorList>
            <person name="Kaminski M.A."/>
        </authorList>
    </citation>
    <scope>NUCLEOTIDE SEQUENCE [LARGE SCALE GENOMIC DNA]</scope>
    <source>
        <strain evidence="11">WS5A3p</strain>
    </source>
</reference>
<dbReference type="GO" id="GO:0004180">
    <property type="term" value="F:carboxypeptidase activity"/>
    <property type="evidence" value="ECO:0007669"/>
    <property type="project" value="UniProtKB-ARBA"/>
</dbReference>
<keyword evidence="4 7" id="KW-0133">Cell shape</keyword>
<dbReference type="Proteomes" id="UP000238954">
    <property type="component" value="Chromosome"/>
</dbReference>
<evidence type="ECO:0000256" key="6">
    <source>
        <dbReference type="ARBA" id="ARBA00023316"/>
    </source>
</evidence>
<dbReference type="UniPathway" id="UPA00219"/>
<feature type="chain" id="PRO_5015468482" evidence="8">
    <location>
        <begin position="29"/>
        <end position="459"/>
    </location>
</feature>
<evidence type="ECO:0000256" key="8">
    <source>
        <dbReference type="SAM" id="SignalP"/>
    </source>
</evidence>
<gene>
    <name evidence="10" type="ORF">CVO77_17965</name>
</gene>
<keyword evidence="3" id="KW-0808">Transferase</keyword>
<dbReference type="InterPro" id="IPR005490">
    <property type="entry name" value="LD_TPept_cat_dom"/>
</dbReference>
<dbReference type="AlphaFoldDB" id="A0A2S8B381"/>
<dbReference type="Pfam" id="PF03734">
    <property type="entry name" value="YkuD"/>
    <property type="match status" value="1"/>
</dbReference>
<dbReference type="SUPFAM" id="SSF141523">
    <property type="entry name" value="L,D-transpeptidase catalytic domain-like"/>
    <property type="match status" value="1"/>
</dbReference>
<feature type="active site" description="Nucleophile" evidence="7">
    <location>
        <position position="341"/>
    </location>
</feature>
<comment type="pathway">
    <text evidence="1 7">Cell wall biogenesis; peptidoglycan biosynthesis.</text>
</comment>
<evidence type="ECO:0000313" key="11">
    <source>
        <dbReference type="Proteomes" id="UP000238954"/>
    </source>
</evidence>
<dbReference type="PANTHER" id="PTHR41533">
    <property type="entry name" value="L,D-TRANSPEPTIDASE HI_1667-RELATED"/>
    <property type="match status" value="1"/>
</dbReference>
<dbReference type="Gene3D" id="2.40.440.10">
    <property type="entry name" value="L,D-transpeptidase catalytic domain-like"/>
    <property type="match status" value="1"/>
</dbReference>
<dbReference type="EMBL" id="PHFW01000003">
    <property type="protein sequence ID" value="PQM26864.1"/>
    <property type="molecule type" value="Genomic_DNA"/>
</dbReference>
<feature type="domain" description="L,D-TPase catalytic" evidence="9">
    <location>
        <begin position="208"/>
        <end position="366"/>
    </location>
</feature>
<evidence type="ECO:0000313" key="10">
    <source>
        <dbReference type="EMBL" id="PQM26864.1"/>
    </source>
</evidence>
<protein>
    <submittedName>
        <fullName evidence="10">L,D-transpeptidase</fullName>
    </submittedName>
</protein>
<evidence type="ECO:0000256" key="7">
    <source>
        <dbReference type="PROSITE-ProRule" id="PRU01373"/>
    </source>
</evidence>
<evidence type="ECO:0000256" key="1">
    <source>
        <dbReference type="ARBA" id="ARBA00004752"/>
    </source>
</evidence>
<keyword evidence="11" id="KW-1185">Reference proteome</keyword>
<dbReference type="Pfam" id="PF20142">
    <property type="entry name" value="Scaffold"/>
    <property type="match status" value="1"/>
</dbReference>
<dbReference type="InterPro" id="IPR045380">
    <property type="entry name" value="LD_TPept_scaffold_dom"/>
</dbReference>
<dbReference type="GO" id="GO:0008360">
    <property type="term" value="P:regulation of cell shape"/>
    <property type="evidence" value="ECO:0007669"/>
    <property type="project" value="UniProtKB-UniRule"/>
</dbReference>